<organism evidence="2">
    <name type="scientific">Anisakis simplex</name>
    <name type="common">Herring worm</name>
    <dbReference type="NCBI Taxonomy" id="6269"/>
    <lineage>
        <taxon>Eukaryota</taxon>
        <taxon>Metazoa</taxon>
        <taxon>Ecdysozoa</taxon>
        <taxon>Nematoda</taxon>
        <taxon>Chromadorea</taxon>
        <taxon>Rhabditida</taxon>
        <taxon>Spirurina</taxon>
        <taxon>Ascaridomorpha</taxon>
        <taxon>Ascaridoidea</taxon>
        <taxon>Anisakidae</taxon>
        <taxon>Anisakis</taxon>
        <taxon>Anisakis simplex complex</taxon>
    </lineage>
</organism>
<protein>
    <submittedName>
        <fullName evidence="2">DDT domain-containing protein</fullName>
    </submittedName>
</protein>
<evidence type="ECO:0000256" key="1">
    <source>
        <dbReference type="SAM" id="MobiDB-lite"/>
    </source>
</evidence>
<feature type="region of interest" description="Disordered" evidence="1">
    <location>
        <begin position="1"/>
        <end position="24"/>
    </location>
</feature>
<proteinExistence type="predicted"/>
<dbReference type="WBParaSite" id="ASIM_0000548101-mRNA-1">
    <property type="protein sequence ID" value="ASIM_0000548101-mRNA-1"/>
    <property type="gene ID" value="ASIM_0000548101"/>
</dbReference>
<accession>A0A0M3JCZ6</accession>
<dbReference type="AlphaFoldDB" id="A0A0M3JCZ6"/>
<evidence type="ECO:0000313" key="2">
    <source>
        <dbReference type="WBParaSite" id="ASIM_0000548101-mRNA-1"/>
    </source>
</evidence>
<sequence>LQQGNRVPIENDEQAATRLIPASQQPESLLATTGKASAGAAAAAGRAQVSSTNKTRTKRSWADEFIDIFVQIPCYGSPIPAMDFLAQFVLEVPSYEALFEMNFLKTLCSVHTHLFEALDPFTEITPYR</sequence>
<reference evidence="2" key="1">
    <citation type="submission" date="2017-02" db="UniProtKB">
        <authorList>
            <consortium name="WormBaseParasite"/>
        </authorList>
    </citation>
    <scope>IDENTIFICATION</scope>
</reference>
<name>A0A0M3JCZ6_ANISI</name>